<gene>
    <name evidence="5" type="ORF">L1F29_26730</name>
</gene>
<dbReference type="SUPFAM" id="SSF46785">
    <property type="entry name" value="Winged helix' DNA-binding domain"/>
    <property type="match status" value="1"/>
</dbReference>
<evidence type="ECO:0000313" key="6">
    <source>
        <dbReference type="Proteomes" id="UP001057877"/>
    </source>
</evidence>
<evidence type="ECO:0000256" key="2">
    <source>
        <dbReference type="ARBA" id="ARBA00023125"/>
    </source>
</evidence>
<accession>A0ABY5S524</accession>
<dbReference type="PANTHER" id="PTHR44846:SF1">
    <property type="entry name" value="MANNOSYL-D-GLYCERATE TRANSPORT_METABOLISM SYSTEM REPRESSOR MNGR-RELATED"/>
    <property type="match status" value="1"/>
</dbReference>
<keyword evidence="6" id="KW-1185">Reference proteome</keyword>
<keyword evidence="3" id="KW-0804">Transcription</keyword>
<feature type="domain" description="HTH gntR-type" evidence="4">
    <location>
        <begin position="16"/>
        <end position="84"/>
    </location>
</feature>
<dbReference type="InterPro" id="IPR000524">
    <property type="entry name" value="Tscrpt_reg_HTH_GntR"/>
</dbReference>
<dbReference type="PRINTS" id="PR00035">
    <property type="entry name" value="HTHGNTR"/>
</dbReference>
<protein>
    <submittedName>
        <fullName evidence="5">GntR family transcriptional regulator</fullName>
    </submittedName>
</protein>
<dbReference type="SUPFAM" id="SSF64288">
    <property type="entry name" value="Chorismate lyase-like"/>
    <property type="match status" value="1"/>
</dbReference>
<dbReference type="EMBL" id="CP091430">
    <property type="protein sequence ID" value="UVI29006.1"/>
    <property type="molecule type" value="Genomic_DNA"/>
</dbReference>
<dbReference type="Proteomes" id="UP001057877">
    <property type="component" value="Chromosome"/>
</dbReference>
<evidence type="ECO:0000313" key="5">
    <source>
        <dbReference type="EMBL" id="UVI29006.1"/>
    </source>
</evidence>
<dbReference type="RefSeq" id="WP_258385093.1">
    <property type="nucleotide sequence ID" value="NZ_CP091430.1"/>
</dbReference>
<keyword evidence="2" id="KW-0238">DNA-binding</keyword>
<dbReference type="Gene3D" id="1.10.10.10">
    <property type="entry name" value="Winged helix-like DNA-binding domain superfamily/Winged helix DNA-binding domain"/>
    <property type="match status" value="1"/>
</dbReference>
<evidence type="ECO:0000256" key="1">
    <source>
        <dbReference type="ARBA" id="ARBA00023015"/>
    </source>
</evidence>
<dbReference type="InterPro" id="IPR050679">
    <property type="entry name" value="Bact_HTH_transcr_reg"/>
</dbReference>
<evidence type="ECO:0000256" key="3">
    <source>
        <dbReference type="ARBA" id="ARBA00023163"/>
    </source>
</evidence>
<dbReference type="Pfam" id="PF00392">
    <property type="entry name" value="GntR"/>
    <property type="match status" value="1"/>
</dbReference>
<dbReference type="SMART" id="SM00345">
    <property type="entry name" value="HTH_GNTR"/>
    <property type="match status" value="1"/>
</dbReference>
<organism evidence="5 6">
    <name type="scientific">Paenibacillus spongiae</name>
    <dbReference type="NCBI Taxonomy" id="2909671"/>
    <lineage>
        <taxon>Bacteria</taxon>
        <taxon>Bacillati</taxon>
        <taxon>Bacillota</taxon>
        <taxon>Bacilli</taxon>
        <taxon>Bacillales</taxon>
        <taxon>Paenibacillaceae</taxon>
        <taxon>Paenibacillus</taxon>
    </lineage>
</organism>
<dbReference type="SMART" id="SM00866">
    <property type="entry name" value="UTRA"/>
    <property type="match status" value="1"/>
</dbReference>
<proteinExistence type="predicted"/>
<dbReference type="Gene3D" id="3.40.1410.10">
    <property type="entry name" value="Chorismate lyase-like"/>
    <property type="match status" value="1"/>
</dbReference>
<dbReference type="PANTHER" id="PTHR44846">
    <property type="entry name" value="MANNOSYL-D-GLYCERATE TRANSPORT/METABOLISM SYSTEM REPRESSOR MNGR-RELATED"/>
    <property type="match status" value="1"/>
</dbReference>
<dbReference type="Pfam" id="PF07702">
    <property type="entry name" value="UTRA"/>
    <property type="match status" value="1"/>
</dbReference>
<dbReference type="InterPro" id="IPR036388">
    <property type="entry name" value="WH-like_DNA-bd_sf"/>
</dbReference>
<reference evidence="5" key="1">
    <citation type="submission" date="2022-01" db="EMBL/GenBank/DDBJ databases">
        <title>Paenibacillus spongiae sp. nov., isolated from marine sponge.</title>
        <authorList>
            <person name="Li Z."/>
            <person name="Zhang M."/>
        </authorList>
    </citation>
    <scope>NUCLEOTIDE SEQUENCE</scope>
    <source>
        <strain evidence="5">PHS-Z3</strain>
    </source>
</reference>
<dbReference type="InterPro" id="IPR028978">
    <property type="entry name" value="Chorismate_lyase_/UTRA_dom_sf"/>
</dbReference>
<dbReference type="CDD" id="cd07377">
    <property type="entry name" value="WHTH_GntR"/>
    <property type="match status" value="1"/>
</dbReference>
<dbReference type="InterPro" id="IPR036390">
    <property type="entry name" value="WH_DNA-bd_sf"/>
</dbReference>
<dbReference type="InterPro" id="IPR011663">
    <property type="entry name" value="UTRA"/>
</dbReference>
<keyword evidence="1" id="KW-0805">Transcription regulation</keyword>
<dbReference type="PROSITE" id="PS50949">
    <property type="entry name" value="HTH_GNTR"/>
    <property type="match status" value="1"/>
</dbReference>
<name>A0ABY5S524_9BACL</name>
<sequence>MWKGSVKAVSITRKKGPLYLQIKKIIKDRIMHGVYPLGSNIPAEPQLEQEFQVSKMTVRNAIRELAEEGYVEKKSGVGTIVLRNTSLSKLSKGKRFTELLVEAGHRMEKRLIASGHVSLESGTELHELFGASCHRMERLYLLNDQPYIHFIHYITPAISFPDELAASGQLFASLYDWLEEKQIALENFRDSFLVETAAPGSARLLGIEEGTSVLKRLRYSFDGDGNVIECSIGYYNTALQPYLVDYDA</sequence>
<evidence type="ECO:0000259" key="4">
    <source>
        <dbReference type="PROSITE" id="PS50949"/>
    </source>
</evidence>